<evidence type="ECO:0000313" key="1">
    <source>
        <dbReference type="EMBL" id="KAJ7570341.1"/>
    </source>
</evidence>
<evidence type="ECO:0000313" key="2">
    <source>
        <dbReference type="Proteomes" id="UP001162992"/>
    </source>
</evidence>
<proteinExistence type="predicted"/>
<reference evidence="2" key="1">
    <citation type="journal article" date="2024" name="Proc. Natl. Acad. Sci. U.S.A.">
        <title>Extraordinary preservation of gene collinearity over three hundred million years revealed in homosporous lycophytes.</title>
        <authorList>
            <person name="Li C."/>
            <person name="Wickell D."/>
            <person name="Kuo L.Y."/>
            <person name="Chen X."/>
            <person name="Nie B."/>
            <person name="Liao X."/>
            <person name="Peng D."/>
            <person name="Ji J."/>
            <person name="Jenkins J."/>
            <person name="Williams M."/>
            <person name="Shu S."/>
            <person name="Plott C."/>
            <person name="Barry K."/>
            <person name="Rajasekar S."/>
            <person name="Grimwood J."/>
            <person name="Han X."/>
            <person name="Sun S."/>
            <person name="Hou Z."/>
            <person name="He W."/>
            <person name="Dai G."/>
            <person name="Sun C."/>
            <person name="Schmutz J."/>
            <person name="Leebens-Mack J.H."/>
            <person name="Li F.W."/>
            <person name="Wang L."/>
        </authorList>
    </citation>
    <scope>NUCLEOTIDE SEQUENCE [LARGE SCALE GENOMIC DNA]</scope>
    <source>
        <strain evidence="2">cv. PW_Plant_1</strain>
    </source>
</reference>
<gene>
    <name evidence="1" type="ORF">O6H91_01G115900</name>
</gene>
<accession>A0ACC2EV34</accession>
<protein>
    <submittedName>
        <fullName evidence="1">Uncharacterized protein</fullName>
    </submittedName>
</protein>
<sequence length="288" mass="32098">MSFFSTPFVKLVGCTEAMDVTSQNTFDWNNMDGFVQVAPHKCEGVLRSASSDSKNSLSPEMHGLPVSIERARNRKVMEKSANDALNERLLETNAENSFLSSIENYSKFPCLDELLSQEKKDMSDNIQGDPKRRLVDAPKALKSFKDTQLSSLSSRRVNKKPTVMPVMPGVEANHTAALKTLHQKISEPKCNSHLKLRDADQHTFQHDEPALSATRHSKRGDKSSGSNMLEKVSSDFKVKIKIAQAGPGSKENRASKQQLPVEENMLTPRSSMDESTENSDPLQSRYTL</sequence>
<dbReference type="EMBL" id="CM055092">
    <property type="protein sequence ID" value="KAJ7570341.1"/>
    <property type="molecule type" value="Genomic_DNA"/>
</dbReference>
<keyword evidence="2" id="KW-1185">Reference proteome</keyword>
<organism evidence="1 2">
    <name type="scientific">Diphasiastrum complanatum</name>
    <name type="common">Issler's clubmoss</name>
    <name type="synonym">Lycopodium complanatum</name>
    <dbReference type="NCBI Taxonomy" id="34168"/>
    <lineage>
        <taxon>Eukaryota</taxon>
        <taxon>Viridiplantae</taxon>
        <taxon>Streptophyta</taxon>
        <taxon>Embryophyta</taxon>
        <taxon>Tracheophyta</taxon>
        <taxon>Lycopodiopsida</taxon>
        <taxon>Lycopodiales</taxon>
        <taxon>Lycopodiaceae</taxon>
        <taxon>Lycopodioideae</taxon>
        <taxon>Diphasiastrum</taxon>
    </lineage>
</organism>
<name>A0ACC2EV34_DIPCM</name>
<comment type="caution">
    <text evidence="1">The sequence shown here is derived from an EMBL/GenBank/DDBJ whole genome shotgun (WGS) entry which is preliminary data.</text>
</comment>
<dbReference type="Proteomes" id="UP001162992">
    <property type="component" value="Chromosome 1"/>
</dbReference>